<dbReference type="AlphaFoldDB" id="G3IUR1"/>
<proteinExistence type="predicted"/>
<name>G3IUR1_METTV</name>
<keyword evidence="3" id="KW-1185">Reference proteome</keyword>
<feature type="region of interest" description="Disordered" evidence="1">
    <location>
        <begin position="39"/>
        <end position="70"/>
    </location>
</feature>
<gene>
    <name evidence="2" type="ORF">Mettu_0364</name>
</gene>
<sequence>MATMTDCTLNGAVVDIDAAIDMKDTADSTPDFRCNECNQPVRPHRSGGHVSAHFEHLERNPNCSQSHVAS</sequence>
<reference evidence="2 3" key="1">
    <citation type="submission" date="2011-06" db="EMBL/GenBank/DDBJ databases">
        <title>Genomic sequence of Methylobacter tundripaludum SV96.</title>
        <authorList>
            <consortium name="US DOE Joint Genome Institute"/>
            <person name="Lucas S."/>
            <person name="Han J."/>
            <person name="Lapidus A."/>
            <person name="Cheng J.-F."/>
            <person name="Goodwin L."/>
            <person name="Pitluck S."/>
            <person name="Held B."/>
            <person name="Detter J.C."/>
            <person name="Han C."/>
            <person name="Tapia R."/>
            <person name="Land M."/>
            <person name="Hauser L."/>
            <person name="Kyrpides N."/>
            <person name="Ivanova N."/>
            <person name="Ovchinnikova G."/>
            <person name="Pagani I."/>
            <person name="Klotz M.G."/>
            <person name="Dispirito A.A."/>
            <person name="Murrell J.C."/>
            <person name="Dunfield P."/>
            <person name="Kalyuzhnaya M.G."/>
            <person name="Svenning M."/>
            <person name="Trotsenko Y.A."/>
            <person name="Stein L.Y."/>
            <person name="Woyke T."/>
        </authorList>
    </citation>
    <scope>NUCLEOTIDE SEQUENCE [LARGE SCALE GENOMIC DNA]</scope>
    <source>
        <strain evidence="3">ATCC BAA-1195 / DSM 17260 / SV96</strain>
    </source>
</reference>
<feature type="compositionally biased region" description="Polar residues" evidence="1">
    <location>
        <begin position="61"/>
        <end position="70"/>
    </location>
</feature>
<dbReference type="HOGENOM" id="CLU_2753302_0_0_6"/>
<dbReference type="eggNOG" id="ENOG502ZKAF">
    <property type="taxonomic scope" value="Bacteria"/>
</dbReference>
<evidence type="ECO:0000313" key="3">
    <source>
        <dbReference type="Proteomes" id="UP000004664"/>
    </source>
</evidence>
<dbReference type="EMBL" id="JH109152">
    <property type="protein sequence ID" value="EGW21596.1"/>
    <property type="molecule type" value="Genomic_DNA"/>
</dbReference>
<evidence type="ECO:0000256" key="1">
    <source>
        <dbReference type="SAM" id="MobiDB-lite"/>
    </source>
</evidence>
<dbReference type="Proteomes" id="UP000004664">
    <property type="component" value="Unassembled WGS sequence"/>
</dbReference>
<organism evidence="2 3">
    <name type="scientific">Methylobacter tundripaludum (strain ATCC BAA-1195 / DSM 17260 / SV96)</name>
    <dbReference type="NCBI Taxonomy" id="697282"/>
    <lineage>
        <taxon>Bacteria</taxon>
        <taxon>Pseudomonadati</taxon>
        <taxon>Pseudomonadota</taxon>
        <taxon>Gammaproteobacteria</taxon>
        <taxon>Methylococcales</taxon>
        <taxon>Methylococcaceae</taxon>
        <taxon>Methylobacter</taxon>
    </lineage>
</organism>
<accession>G3IUR1</accession>
<protein>
    <submittedName>
        <fullName evidence="2">Uncharacterized protein</fullName>
    </submittedName>
</protein>
<dbReference type="STRING" id="697282.Mettu_0364"/>
<dbReference type="OrthoDB" id="9802640at2"/>
<evidence type="ECO:0000313" key="2">
    <source>
        <dbReference type="EMBL" id="EGW21596.1"/>
    </source>
</evidence>
<dbReference type="RefSeq" id="WP_006889576.1">
    <property type="nucleotide sequence ID" value="NZ_JH109152.1"/>
</dbReference>